<evidence type="ECO:0000256" key="1">
    <source>
        <dbReference type="SAM" id="MobiDB-lite"/>
    </source>
</evidence>
<name>A0ABN9TAF0_9DINO</name>
<sequence>MHAPAAPAPHGASVARGACGEATGPAMAAPGRASRSGAAAAPPEPVEKAQAIVQQLLRLAAELHDGPAGAGGSGPAAPRRPRAQGEVQAADAALQRSLAFLRDLDRQSEALAGLRVPLGAVRHLDGSTLSLLHWCHGLRRRLQASNAEARRCAAPLAELSESLRGAGWATQGACEVPPPMKRRRAEPLAGDAVATGCRGAAS</sequence>
<evidence type="ECO:0000313" key="2">
    <source>
        <dbReference type="EMBL" id="CAK0841589.1"/>
    </source>
</evidence>
<protein>
    <submittedName>
        <fullName evidence="2">Uncharacterized protein</fullName>
    </submittedName>
</protein>
<gene>
    <name evidence="2" type="ORF">PCOR1329_LOCUS36752</name>
</gene>
<feature type="compositionally biased region" description="Low complexity" evidence="1">
    <location>
        <begin position="24"/>
        <end position="41"/>
    </location>
</feature>
<feature type="region of interest" description="Disordered" evidence="1">
    <location>
        <begin position="1"/>
        <end position="47"/>
    </location>
</feature>
<feature type="region of interest" description="Disordered" evidence="1">
    <location>
        <begin position="64"/>
        <end position="85"/>
    </location>
</feature>
<evidence type="ECO:0000313" key="3">
    <source>
        <dbReference type="Proteomes" id="UP001189429"/>
    </source>
</evidence>
<accession>A0ABN9TAF0</accession>
<dbReference type="EMBL" id="CAUYUJ010014467">
    <property type="protein sequence ID" value="CAK0841589.1"/>
    <property type="molecule type" value="Genomic_DNA"/>
</dbReference>
<proteinExistence type="predicted"/>
<organism evidence="2 3">
    <name type="scientific">Prorocentrum cordatum</name>
    <dbReference type="NCBI Taxonomy" id="2364126"/>
    <lineage>
        <taxon>Eukaryota</taxon>
        <taxon>Sar</taxon>
        <taxon>Alveolata</taxon>
        <taxon>Dinophyceae</taxon>
        <taxon>Prorocentrales</taxon>
        <taxon>Prorocentraceae</taxon>
        <taxon>Prorocentrum</taxon>
    </lineage>
</organism>
<dbReference type="Proteomes" id="UP001189429">
    <property type="component" value="Unassembled WGS sequence"/>
</dbReference>
<reference evidence="2" key="1">
    <citation type="submission" date="2023-10" db="EMBL/GenBank/DDBJ databases">
        <authorList>
            <person name="Chen Y."/>
            <person name="Shah S."/>
            <person name="Dougan E. K."/>
            <person name="Thang M."/>
            <person name="Chan C."/>
        </authorList>
    </citation>
    <scope>NUCLEOTIDE SEQUENCE [LARGE SCALE GENOMIC DNA]</scope>
</reference>
<keyword evidence="3" id="KW-1185">Reference proteome</keyword>
<comment type="caution">
    <text evidence="2">The sequence shown here is derived from an EMBL/GenBank/DDBJ whole genome shotgun (WGS) entry which is preliminary data.</text>
</comment>